<comment type="caution">
    <text evidence="4">The sequence shown here is derived from an EMBL/GenBank/DDBJ whole genome shotgun (WGS) entry which is preliminary data.</text>
</comment>
<organism evidence="4 5">
    <name type="scientific">Streptomyces gulbargensis</name>
    <dbReference type="NCBI Taxonomy" id="364901"/>
    <lineage>
        <taxon>Bacteria</taxon>
        <taxon>Bacillati</taxon>
        <taxon>Actinomycetota</taxon>
        <taxon>Actinomycetes</taxon>
        <taxon>Kitasatosporales</taxon>
        <taxon>Streptomycetaceae</taxon>
        <taxon>Streptomyces</taxon>
    </lineage>
</organism>
<evidence type="ECO:0000313" key="5">
    <source>
        <dbReference type="Proteomes" id="UP001501000"/>
    </source>
</evidence>
<keyword evidence="5" id="KW-1185">Reference proteome</keyword>
<dbReference type="Pfam" id="PF01075">
    <property type="entry name" value="Glyco_transf_9"/>
    <property type="match status" value="1"/>
</dbReference>
<reference evidence="5" key="1">
    <citation type="journal article" date="2019" name="Int. J. Syst. Evol. Microbiol.">
        <title>The Global Catalogue of Microorganisms (GCM) 10K type strain sequencing project: providing services to taxonomists for standard genome sequencing and annotation.</title>
        <authorList>
            <consortium name="The Broad Institute Genomics Platform"/>
            <consortium name="The Broad Institute Genome Sequencing Center for Infectious Disease"/>
            <person name="Wu L."/>
            <person name="Ma J."/>
        </authorList>
    </citation>
    <scope>NUCLEOTIDE SEQUENCE [LARGE SCALE GENOMIC DNA]</scope>
    <source>
        <strain evidence="5">JCM 16956</strain>
    </source>
</reference>
<dbReference type="Proteomes" id="UP001501000">
    <property type="component" value="Unassembled WGS sequence"/>
</dbReference>
<evidence type="ECO:0000256" key="1">
    <source>
        <dbReference type="ARBA" id="ARBA00022676"/>
    </source>
</evidence>
<dbReference type="InterPro" id="IPR002201">
    <property type="entry name" value="Glyco_trans_9"/>
</dbReference>
<evidence type="ECO:0000313" key="4">
    <source>
        <dbReference type="EMBL" id="GAA3920386.1"/>
    </source>
</evidence>
<proteinExistence type="predicted"/>
<feature type="region of interest" description="Disordered" evidence="3">
    <location>
        <begin position="1"/>
        <end position="114"/>
    </location>
</feature>
<dbReference type="EMBL" id="BAABAJ010000008">
    <property type="protein sequence ID" value="GAA3920386.1"/>
    <property type="molecule type" value="Genomic_DNA"/>
</dbReference>
<dbReference type="CDD" id="cd03789">
    <property type="entry name" value="GT9_LPS_heptosyltransferase"/>
    <property type="match status" value="1"/>
</dbReference>
<dbReference type="Gene3D" id="3.40.50.2000">
    <property type="entry name" value="Glycogen Phosphorylase B"/>
    <property type="match status" value="2"/>
</dbReference>
<protein>
    <recommendedName>
        <fullName evidence="6">Transferase</fullName>
    </recommendedName>
</protein>
<sequence>MTRPDRSLSGTDPGRTAPAPAAGPASGGASASVAAGRVPGEPARGDDGRAPDTGHRADGPAARRLPGEPARAGVHPAAGTGHRAAAPAPGGGSRTTPASHRAGEPAGTPPEEPGRPVVLVLRALGLGDLLTAVPALRALRRALPGHELVLAAPPELEGVARATGCVDRLLPAAGPGRAVPEALPTEARHPDLAVNLHGSGPASHRLLASLAPRRLWAFRHPEFPGVDGPPWDPSAHERHRWCALTAWYGCPADPDDVTIDPPGTASPAPGVVVLHPGAQAPARRWPVARFAAVAAALHRAGLPVVVTAGPGEDRLATAVAAQAGLPPAAVLGVPRPLAFDALCGLVAQARCVVVGDTGLAHVATALGTPSVVLFGPVAPSLWGPPDHGLHRVLWHPSRGDDTTRPGDPHAGRPDPRLLRITPGEVLDAVHALLPATAGAGS</sequence>
<dbReference type="SUPFAM" id="SSF53756">
    <property type="entry name" value="UDP-Glycosyltransferase/glycogen phosphorylase"/>
    <property type="match status" value="1"/>
</dbReference>
<evidence type="ECO:0008006" key="6">
    <source>
        <dbReference type="Google" id="ProtNLM"/>
    </source>
</evidence>
<evidence type="ECO:0000256" key="2">
    <source>
        <dbReference type="ARBA" id="ARBA00022679"/>
    </source>
</evidence>
<keyword evidence="2" id="KW-0808">Transferase</keyword>
<name>A0ABP7MCT7_9ACTN</name>
<feature type="compositionally biased region" description="Low complexity" evidence="3">
    <location>
        <begin position="13"/>
        <end position="40"/>
    </location>
</feature>
<feature type="compositionally biased region" description="Basic and acidic residues" evidence="3">
    <location>
        <begin position="397"/>
        <end position="417"/>
    </location>
</feature>
<dbReference type="PANTHER" id="PTHR30160:SF1">
    <property type="entry name" value="LIPOPOLYSACCHARIDE 1,2-N-ACETYLGLUCOSAMINETRANSFERASE-RELATED"/>
    <property type="match status" value="1"/>
</dbReference>
<gene>
    <name evidence="4" type="ORF">GCM10022244_31940</name>
</gene>
<dbReference type="PANTHER" id="PTHR30160">
    <property type="entry name" value="TETRAACYLDISACCHARIDE 4'-KINASE-RELATED"/>
    <property type="match status" value="1"/>
</dbReference>
<dbReference type="InterPro" id="IPR051199">
    <property type="entry name" value="LPS_LOS_Heptosyltrfase"/>
</dbReference>
<keyword evidence="1" id="KW-0328">Glycosyltransferase</keyword>
<evidence type="ECO:0000256" key="3">
    <source>
        <dbReference type="SAM" id="MobiDB-lite"/>
    </source>
</evidence>
<feature type="compositionally biased region" description="Low complexity" evidence="3">
    <location>
        <begin position="75"/>
        <end position="98"/>
    </location>
</feature>
<feature type="compositionally biased region" description="Basic and acidic residues" evidence="3">
    <location>
        <begin position="43"/>
        <end position="58"/>
    </location>
</feature>
<accession>A0ABP7MCT7</accession>
<feature type="region of interest" description="Disordered" evidence="3">
    <location>
        <begin position="395"/>
        <end position="417"/>
    </location>
</feature>